<keyword evidence="3" id="KW-0808">Transferase</keyword>
<dbReference type="InterPro" id="IPR001296">
    <property type="entry name" value="Glyco_trans_1"/>
</dbReference>
<dbReference type="KEGG" id="mgk:FSB76_18995"/>
<dbReference type="InterPro" id="IPR028098">
    <property type="entry name" value="Glyco_trans_4-like_N"/>
</dbReference>
<proteinExistence type="predicted"/>
<keyword evidence="4" id="KW-1185">Reference proteome</keyword>
<dbReference type="EMBL" id="CP042437">
    <property type="protein sequence ID" value="QEC77922.1"/>
    <property type="molecule type" value="Genomic_DNA"/>
</dbReference>
<dbReference type="RefSeq" id="WP_147056063.1">
    <property type="nucleotide sequence ID" value="NZ_CP042437.1"/>
</dbReference>
<dbReference type="OrthoDB" id="9790710at2"/>
<protein>
    <submittedName>
        <fullName evidence="3">Glycosyltransferase</fullName>
    </submittedName>
</protein>
<dbReference type="PANTHER" id="PTHR12526">
    <property type="entry name" value="GLYCOSYLTRANSFERASE"/>
    <property type="match status" value="1"/>
</dbReference>
<evidence type="ECO:0000313" key="4">
    <source>
        <dbReference type="Proteomes" id="UP000321362"/>
    </source>
</evidence>
<evidence type="ECO:0000259" key="1">
    <source>
        <dbReference type="Pfam" id="PF00534"/>
    </source>
</evidence>
<reference evidence="3 4" key="1">
    <citation type="journal article" date="2013" name="J. Microbiol.">
        <title>Mucilaginibacter ginsenosidivorax sp. nov., with ginsenoside converting activity isolated from sediment.</title>
        <authorList>
            <person name="Kim J.K."/>
            <person name="Choi T.E."/>
            <person name="Liu Q.M."/>
            <person name="Park H.Y."/>
            <person name="Yi T.H."/>
            <person name="Yoon M.H."/>
            <person name="Kim S.C."/>
            <person name="Im W.T."/>
        </authorList>
    </citation>
    <scope>NUCLEOTIDE SEQUENCE [LARGE SCALE GENOMIC DNA]</scope>
    <source>
        <strain evidence="3 4">KHI28</strain>
    </source>
</reference>
<feature type="domain" description="Glycosyltransferase subfamily 4-like N-terminal" evidence="2">
    <location>
        <begin position="14"/>
        <end position="167"/>
    </location>
</feature>
<gene>
    <name evidence="3" type="ORF">FSB76_18995</name>
</gene>
<organism evidence="3 4">
    <name type="scientific">Mucilaginibacter ginsenosidivorax</name>
    <dbReference type="NCBI Taxonomy" id="862126"/>
    <lineage>
        <taxon>Bacteria</taxon>
        <taxon>Pseudomonadati</taxon>
        <taxon>Bacteroidota</taxon>
        <taxon>Sphingobacteriia</taxon>
        <taxon>Sphingobacteriales</taxon>
        <taxon>Sphingobacteriaceae</taxon>
        <taxon>Mucilaginibacter</taxon>
    </lineage>
</organism>
<sequence length="406" mass="44976">MKVVFCAYDGKDIINGINTWLIRLLPALANRGIEVSAIFIAWAAEKDCTTIPKLRALGIKCTVIPTAHYTEKQANWMLRYLQAENADVFIPGNMVPALHAAKWANEAGIPTVAVLHNDDAEYAAIIDQFVAEPNDTNLSAVVTVSEALYKSVQGRNKNIKLYKIPCGAPVPKQKAILKPGTTFKVVYIGRIVKEQKRIDEITTCFCECAQNFPDVVFYIYGSGPDAALVNTIINAYNNPENVFFAGSILPEDVQQVLLSSHTFVLMSDYEGIPVALMEAMACGVVPVCKLINSGIPELVHDGATGLFTNGTKGLLSKIEYLKHNPGKWEELSLNCQKLITDQFSSDKNLASWTELFNDLAGRQKKRIAIPSRLNLPPPHPYFEGLDRREPPMLVKAYKKLKRILNN</sequence>
<dbReference type="Proteomes" id="UP000321362">
    <property type="component" value="Chromosome"/>
</dbReference>
<name>A0A5B8W4R1_9SPHI</name>
<dbReference type="PANTHER" id="PTHR12526:SF630">
    <property type="entry name" value="GLYCOSYLTRANSFERASE"/>
    <property type="match status" value="1"/>
</dbReference>
<dbReference type="Pfam" id="PF00534">
    <property type="entry name" value="Glycos_transf_1"/>
    <property type="match status" value="1"/>
</dbReference>
<dbReference type="CDD" id="cd03801">
    <property type="entry name" value="GT4_PimA-like"/>
    <property type="match status" value="1"/>
</dbReference>
<dbReference type="SUPFAM" id="SSF53756">
    <property type="entry name" value="UDP-Glycosyltransferase/glycogen phosphorylase"/>
    <property type="match status" value="1"/>
</dbReference>
<dbReference type="Pfam" id="PF13439">
    <property type="entry name" value="Glyco_transf_4"/>
    <property type="match status" value="1"/>
</dbReference>
<accession>A0A5B8W4R1</accession>
<dbReference type="AlphaFoldDB" id="A0A5B8W4R1"/>
<evidence type="ECO:0000313" key="3">
    <source>
        <dbReference type="EMBL" id="QEC77922.1"/>
    </source>
</evidence>
<dbReference type="Gene3D" id="3.40.50.2000">
    <property type="entry name" value="Glycogen Phosphorylase B"/>
    <property type="match status" value="2"/>
</dbReference>
<dbReference type="GO" id="GO:0016757">
    <property type="term" value="F:glycosyltransferase activity"/>
    <property type="evidence" value="ECO:0007669"/>
    <property type="project" value="InterPro"/>
</dbReference>
<feature type="domain" description="Glycosyl transferase family 1" evidence="1">
    <location>
        <begin position="174"/>
        <end position="331"/>
    </location>
</feature>
<evidence type="ECO:0000259" key="2">
    <source>
        <dbReference type="Pfam" id="PF13439"/>
    </source>
</evidence>